<dbReference type="NCBIfam" id="TIGR01082">
    <property type="entry name" value="murC"/>
    <property type="match status" value="1"/>
</dbReference>
<organism evidence="18 19">
    <name type="scientific">Candidatus Amesbacteria bacterium GW2011_GWA1_47_16</name>
    <dbReference type="NCBI Taxonomy" id="1618353"/>
    <lineage>
        <taxon>Bacteria</taxon>
        <taxon>Candidatus Amesiibacteriota</taxon>
    </lineage>
</organism>
<dbReference type="Pfam" id="PF08245">
    <property type="entry name" value="Mur_ligase_M"/>
    <property type="match status" value="1"/>
</dbReference>
<dbReference type="SUPFAM" id="SSF51984">
    <property type="entry name" value="MurCD N-terminal domain"/>
    <property type="match status" value="1"/>
</dbReference>
<dbReference type="InterPro" id="IPR050061">
    <property type="entry name" value="MurCDEF_pg_biosynth"/>
</dbReference>
<dbReference type="InterPro" id="IPR000713">
    <property type="entry name" value="Mur_ligase_N"/>
</dbReference>
<dbReference type="SUPFAM" id="SSF53244">
    <property type="entry name" value="MurD-like peptide ligases, peptide-binding domain"/>
    <property type="match status" value="1"/>
</dbReference>
<dbReference type="GO" id="GO:0005524">
    <property type="term" value="F:ATP binding"/>
    <property type="evidence" value="ECO:0007669"/>
    <property type="project" value="UniProtKB-KW"/>
</dbReference>
<dbReference type="InterPro" id="IPR004101">
    <property type="entry name" value="Mur_ligase_C"/>
</dbReference>
<sequence>MGIGGSALAGVAILAQHEGYKVTGCDLSPHTYYTDFLVNEKINPILGHNKTHLEGVDILAVSPAIFDVSNENPEVVEARKRDILMTWQELMGRYLQKDKYVIAIAGTHGKSTTTALTGLVLEAGGVDPIVEVGAIVPEWKKTIRIGKSRYFVCEADEFNYNFLNYSPSILIINNIEMDHPEFYKNFEDFRNSFDKLIRRLTGSKILIVNEESLGIQELLGEMSDWLSDKKIKVIGYFLKRKFKFPFADEYRGEIIKLAPNYSWFRVKGGKSDEEFVLKIPGRHNIANALGVWAGAAELGIKADSVRETFKRFSGVERRFSLTGEEKGIKVFDDYAVHPTAVGATMQAAKQAYPKRNIWVVFEPHQFSRLEIFMNGFASALKPAYKVIVTKPYAGREKDQGKVKPEDLVKKIGKKAKYISEFQEVANDIASKCKKGEIIIVSGAGKSYELSQLILNQIRSKK</sequence>
<proteinExistence type="predicted"/>
<keyword evidence="8" id="KW-0067">ATP-binding</keyword>
<dbReference type="GO" id="GO:0008763">
    <property type="term" value="F:UDP-N-acetylmuramate-L-alanine ligase activity"/>
    <property type="evidence" value="ECO:0007669"/>
    <property type="project" value="UniProtKB-UniRule"/>
</dbReference>
<dbReference type="InterPro" id="IPR005758">
    <property type="entry name" value="UDP-N-AcMur_Ala_ligase_MurC"/>
</dbReference>
<dbReference type="EC" id="6.3.2.8" evidence="3 14"/>
<evidence type="ECO:0000259" key="16">
    <source>
        <dbReference type="Pfam" id="PF02875"/>
    </source>
</evidence>
<evidence type="ECO:0000256" key="6">
    <source>
        <dbReference type="ARBA" id="ARBA00022618"/>
    </source>
</evidence>
<evidence type="ECO:0000256" key="14">
    <source>
        <dbReference type="NCBIfam" id="TIGR01082"/>
    </source>
</evidence>
<dbReference type="Proteomes" id="UP000034364">
    <property type="component" value="Unassembled WGS sequence"/>
</dbReference>
<keyword evidence="12" id="KW-0961">Cell wall biogenesis/degradation</keyword>
<dbReference type="Gene3D" id="3.90.190.20">
    <property type="entry name" value="Mur ligase, C-terminal domain"/>
    <property type="match status" value="1"/>
</dbReference>
<dbReference type="UniPathway" id="UPA00219"/>
<dbReference type="PANTHER" id="PTHR43445:SF3">
    <property type="entry name" value="UDP-N-ACETYLMURAMATE--L-ALANINE LIGASE"/>
    <property type="match status" value="1"/>
</dbReference>
<dbReference type="GO" id="GO:0005737">
    <property type="term" value="C:cytoplasm"/>
    <property type="evidence" value="ECO:0007669"/>
    <property type="project" value="UniProtKB-SubCell"/>
</dbReference>
<dbReference type="GO" id="GO:0009252">
    <property type="term" value="P:peptidoglycan biosynthetic process"/>
    <property type="evidence" value="ECO:0007669"/>
    <property type="project" value="UniProtKB-UniRule"/>
</dbReference>
<dbReference type="PATRIC" id="fig|1618353.3.peg.272"/>
<dbReference type="EMBL" id="LCNV01000007">
    <property type="protein sequence ID" value="KKU64503.1"/>
    <property type="molecule type" value="Genomic_DNA"/>
</dbReference>
<keyword evidence="5 18" id="KW-0436">Ligase</keyword>
<comment type="catalytic activity">
    <reaction evidence="13">
        <text>UDP-N-acetyl-alpha-D-muramate + L-alanine + ATP = UDP-N-acetyl-alpha-D-muramoyl-L-alanine + ADP + phosphate + H(+)</text>
        <dbReference type="Rhea" id="RHEA:23372"/>
        <dbReference type="ChEBI" id="CHEBI:15378"/>
        <dbReference type="ChEBI" id="CHEBI:30616"/>
        <dbReference type="ChEBI" id="CHEBI:43474"/>
        <dbReference type="ChEBI" id="CHEBI:57972"/>
        <dbReference type="ChEBI" id="CHEBI:70757"/>
        <dbReference type="ChEBI" id="CHEBI:83898"/>
        <dbReference type="ChEBI" id="CHEBI:456216"/>
        <dbReference type="EC" id="6.3.2.8"/>
    </reaction>
</comment>
<keyword evidence="10" id="KW-0573">Peptidoglycan synthesis</keyword>
<evidence type="ECO:0000256" key="2">
    <source>
        <dbReference type="ARBA" id="ARBA00004752"/>
    </source>
</evidence>
<dbReference type="AlphaFoldDB" id="A0A0G1UEF0"/>
<evidence type="ECO:0000256" key="10">
    <source>
        <dbReference type="ARBA" id="ARBA00022984"/>
    </source>
</evidence>
<keyword evidence="11" id="KW-0131">Cell cycle</keyword>
<comment type="caution">
    <text evidence="18">The sequence shown here is derived from an EMBL/GenBank/DDBJ whole genome shotgun (WGS) entry which is preliminary data.</text>
</comment>
<evidence type="ECO:0000256" key="8">
    <source>
        <dbReference type="ARBA" id="ARBA00022840"/>
    </source>
</evidence>
<dbReference type="GO" id="GO:0008360">
    <property type="term" value="P:regulation of cell shape"/>
    <property type="evidence" value="ECO:0007669"/>
    <property type="project" value="UniProtKB-KW"/>
</dbReference>
<feature type="domain" description="Mur ligase central" evidence="17">
    <location>
        <begin position="104"/>
        <end position="292"/>
    </location>
</feature>
<evidence type="ECO:0000256" key="5">
    <source>
        <dbReference type="ARBA" id="ARBA00022598"/>
    </source>
</evidence>
<evidence type="ECO:0000259" key="17">
    <source>
        <dbReference type="Pfam" id="PF08245"/>
    </source>
</evidence>
<feature type="domain" description="Mur ligase N-terminal catalytic" evidence="15">
    <location>
        <begin position="1"/>
        <end position="85"/>
    </location>
</feature>
<evidence type="ECO:0000256" key="1">
    <source>
        <dbReference type="ARBA" id="ARBA00004496"/>
    </source>
</evidence>
<evidence type="ECO:0000256" key="11">
    <source>
        <dbReference type="ARBA" id="ARBA00023306"/>
    </source>
</evidence>
<dbReference type="InterPro" id="IPR013221">
    <property type="entry name" value="Mur_ligase_cen"/>
</dbReference>
<keyword evidence="4" id="KW-0963">Cytoplasm</keyword>
<evidence type="ECO:0000256" key="3">
    <source>
        <dbReference type="ARBA" id="ARBA00012211"/>
    </source>
</evidence>
<dbReference type="Pfam" id="PF02875">
    <property type="entry name" value="Mur_ligase_C"/>
    <property type="match status" value="1"/>
</dbReference>
<protein>
    <recommendedName>
        <fullName evidence="3 14">UDP-N-acetylmuramate--L-alanine ligase</fullName>
        <ecNumber evidence="3 14">6.3.2.8</ecNumber>
    </recommendedName>
</protein>
<name>A0A0G1UEF0_9BACT</name>
<comment type="pathway">
    <text evidence="2">Cell wall biogenesis; peptidoglycan biosynthesis.</text>
</comment>
<evidence type="ECO:0000259" key="15">
    <source>
        <dbReference type="Pfam" id="PF01225"/>
    </source>
</evidence>
<comment type="subcellular location">
    <subcellularLocation>
        <location evidence="1">Cytoplasm</location>
    </subcellularLocation>
</comment>
<reference evidence="18 19" key="1">
    <citation type="journal article" date="2015" name="Nature">
        <title>rRNA introns, odd ribosomes, and small enigmatic genomes across a large radiation of phyla.</title>
        <authorList>
            <person name="Brown C.T."/>
            <person name="Hug L.A."/>
            <person name="Thomas B.C."/>
            <person name="Sharon I."/>
            <person name="Castelle C.J."/>
            <person name="Singh A."/>
            <person name="Wilkins M.J."/>
            <person name="Williams K.H."/>
            <person name="Banfield J.F."/>
        </authorList>
    </citation>
    <scope>NUCLEOTIDE SEQUENCE [LARGE SCALE GENOMIC DNA]</scope>
</reference>
<gene>
    <name evidence="18" type="ORF">UX87_C0007G0011</name>
</gene>
<keyword evidence="7" id="KW-0547">Nucleotide-binding</keyword>
<keyword evidence="9" id="KW-0133">Cell shape</keyword>
<keyword evidence="6" id="KW-0132">Cell division</keyword>
<evidence type="ECO:0000256" key="13">
    <source>
        <dbReference type="ARBA" id="ARBA00047833"/>
    </source>
</evidence>
<evidence type="ECO:0000256" key="7">
    <source>
        <dbReference type="ARBA" id="ARBA00022741"/>
    </source>
</evidence>
<evidence type="ECO:0000256" key="12">
    <source>
        <dbReference type="ARBA" id="ARBA00023316"/>
    </source>
</evidence>
<evidence type="ECO:0000256" key="4">
    <source>
        <dbReference type="ARBA" id="ARBA00022490"/>
    </source>
</evidence>
<evidence type="ECO:0000313" key="19">
    <source>
        <dbReference type="Proteomes" id="UP000034364"/>
    </source>
</evidence>
<dbReference type="InterPro" id="IPR036615">
    <property type="entry name" value="Mur_ligase_C_dom_sf"/>
</dbReference>
<dbReference type="Gene3D" id="3.40.1190.10">
    <property type="entry name" value="Mur-like, catalytic domain"/>
    <property type="match status" value="1"/>
</dbReference>
<dbReference type="InterPro" id="IPR036565">
    <property type="entry name" value="Mur-like_cat_sf"/>
</dbReference>
<dbReference type="GO" id="GO:0071555">
    <property type="term" value="P:cell wall organization"/>
    <property type="evidence" value="ECO:0007669"/>
    <property type="project" value="UniProtKB-KW"/>
</dbReference>
<dbReference type="PANTHER" id="PTHR43445">
    <property type="entry name" value="UDP-N-ACETYLMURAMATE--L-ALANINE LIGASE-RELATED"/>
    <property type="match status" value="1"/>
</dbReference>
<feature type="domain" description="Mur ligase C-terminal" evidence="16">
    <location>
        <begin position="317"/>
        <end position="444"/>
    </location>
</feature>
<evidence type="ECO:0000256" key="9">
    <source>
        <dbReference type="ARBA" id="ARBA00022960"/>
    </source>
</evidence>
<dbReference type="Pfam" id="PF01225">
    <property type="entry name" value="Mur_ligase"/>
    <property type="match status" value="1"/>
</dbReference>
<dbReference type="GO" id="GO:0051301">
    <property type="term" value="P:cell division"/>
    <property type="evidence" value="ECO:0007669"/>
    <property type="project" value="UniProtKB-KW"/>
</dbReference>
<dbReference type="SUPFAM" id="SSF53623">
    <property type="entry name" value="MurD-like peptide ligases, catalytic domain"/>
    <property type="match status" value="1"/>
</dbReference>
<evidence type="ECO:0000313" key="18">
    <source>
        <dbReference type="EMBL" id="KKU64503.1"/>
    </source>
</evidence>
<dbReference type="Gene3D" id="3.40.50.720">
    <property type="entry name" value="NAD(P)-binding Rossmann-like Domain"/>
    <property type="match status" value="1"/>
</dbReference>
<accession>A0A0G1UEF0</accession>